<dbReference type="InterPro" id="IPR049793">
    <property type="entry name" value="MbpA-like"/>
</dbReference>
<comment type="caution">
    <text evidence="1">The sequence shown here is derived from an EMBL/GenBank/DDBJ whole genome shotgun (WGS) entry which is preliminary data.</text>
</comment>
<name>A0A926JQJ9_9FLAO</name>
<evidence type="ECO:0000313" key="2">
    <source>
        <dbReference type="Proteomes" id="UP000653730"/>
    </source>
</evidence>
<dbReference type="EMBL" id="JACVDC010000010">
    <property type="protein sequence ID" value="MBC9795426.1"/>
    <property type="molecule type" value="Genomic_DNA"/>
</dbReference>
<reference evidence="1 2" key="1">
    <citation type="submission" date="2020-09" db="EMBL/GenBank/DDBJ databases">
        <title>Sinomicrobium weinanense sp. nov., a halophilic bacteria isolated from saline-alkali soil.</title>
        <authorList>
            <person name="Wu P."/>
            <person name="Ren H."/>
            <person name="Mei Y."/>
            <person name="Liang Y."/>
            <person name="Chen Z."/>
        </authorList>
    </citation>
    <scope>NUCLEOTIDE SEQUENCE [LARGE SCALE GENOMIC DNA]</scope>
    <source>
        <strain evidence="1 2">FJxs</strain>
    </source>
</reference>
<protein>
    <recommendedName>
        <fullName evidence="3">Mobilization protein</fullName>
    </recommendedName>
</protein>
<dbReference type="NCBIfam" id="NF041418">
    <property type="entry name" value="MbpA"/>
    <property type="match status" value="1"/>
</dbReference>
<dbReference type="RefSeq" id="WP_187964581.1">
    <property type="nucleotide sequence ID" value="NZ_JACVDC010000010.1"/>
</dbReference>
<proteinExistence type="predicted"/>
<organism evidence="1 2">
    <name type="scientific">Sinomicrobium weinanense</name>
    <dbReference type="NCBI Taxonomy" id="2842200"/>
    <lineage>
        <taxon>Bacteria</taxon>
        <taxon>Pseudomonadati</taxon>
        <taxon>Bacteroidota</taxon>
        <taxon>Flavobacteriia</taxon>
        <taxon>Flavobacteriales</taxon>
        <taxon>Flavobacteriaceae</taxon>
        <taxon>Sinomicrobium</taxon>
    </lineage>
</organism>
<evidence type="ECO:0008006" key="3">
    <source>
        <dbReference type="Google" id="ProtNLM"/>
    </source>
</evidence>
<accession>A0A926JQJ9</accession>
<dbReference type="AlphaFoldDB" id="A0A926JQJ9"/>
<gene>
    <name evidence="1" type="ORF">IBL28_05590</name>
</gene>
<dbReference type="InterPro" id="IPR053842">
    <property type="entry name" value="NikA-like"/>
</dbReference>
<keyword evidence="2" id="KW-1185">Reference proteome</keyword>
<dbReference type="Proteomes" id="UP000653730">
    <property type="component" value="Unassembled WGS sequence"/>
</dbReference>
<evidence type="ECO:0000313" key="1">
    <source>
        <dbReference type="EMBL" id="MBC9795426.1"/>
    </source>
</evidence>
<dbReference type="Pfam" id="PF21983">
    <property type="entry name" value="NikA-like"/>
    <property type="match status" value="1"/>
</dbReference>
<sequence>MVRKSKHNKSTYIKFRCTQYEKKLLRIKAKRASLSMSAYCRRAVMEDRIVERITEEQLDAYKMLVQYHNNFQRIRNMFHKRNPKLADEVAQLVQEIKTHLYNFKK</sequence>